<dbReference type="PROSITE" id="PS51257">
    <property type="entry name" value="PROKAR_LIPOPROTEIN"/>
    <property type="match status" value="1"/>
</dbReference>
<comment type="caution">
    <text evidence="3">The sequence shown here is derived from an EMBL/GenBank/DDBJ whole genome shotgun (WGS) entry which is preliminary data.</text>
</comment>
<feature type="signal peptide" evidence="2">
    <location>
        <begin position="1"/>
        <end position="17"/>
    </location>
</feature>
<dbReference type="EMBL" id="JACWEZ010000004">
    <property type="protein sequence ID" value="MBD1222765.1"/>
    <property type="molecule type" value="Genomic_DNA"/>
</dbReference>
<evidence type="ECO:0000313" key="3">
    <source>
        <dbReference type="EMBL" id="MBD1222765.1"/>
    </source>
</evidence>
<evidence type="ECO:0000256" key="2">
    <source>
        <dbReference type="SAM" id="SignalP"/>
    </source>
</evidence>
<protein>
    <recommendedName>
        <fullName evidence="5">DUF4352 domain-containing protein</fullName>
    </recommendedName>
</protein>
<evidence type="ECO:0000256" key="1">
    <source>
        <dbReference type="SAM" id="MobiDB-lite"/>
    </source>
</evidence>
<feature type="region of interest" description="Disordered" evidence="1">
    <location>
        <begin position="60"/>
        <end position="83"/>
    </location>
</feature>
<keyword evidence="4" id="KW-1185">Reference proteome</keyword>
<dbReference type="Proteomes" id="UP000621631">
    <property type="component" value="Unassembled WGS sequence"/>
</dbReference>
<reference evidence="3 4" key="1">
    <citation type="submission" date="2020-09" db="EMBL/GenBank/DDBJ databases">
        <title>Draft Genome Sequences of Oil-Oxidizing Bacteria Halomonas titanicae, Marinobacter lutaoensis, and Virgibacillus halodenitrificans Isolated from Highly Saline Environments.</title>
        <authorList>
            <person name="Grouzdev D.S."/>
            <person name="Sokolova D.S."/>
            <person name="Semenova E.M."/>
            <person name="Borzenkov I.A."/>
            <person name="Bidzhieva S.K."/>
            <person name="Poltaraus A.B."/>
            <person name="Nazina T.N."/>
        </authorList>
    </citation>
    <scope>NUCLEOTIDE SEQUENCE [LARGE SCALE GENOMIC DNA]</scope>
    <source>
        <strain evidence="3 4">VKM B-3472D</strain>
    </source>
</reference>
<dbReference type="RefSeq" id="WP_189777962.1">
    <property type="nucleotide sequence ID" value="NZ_JACWEZ010000004.1"/>
</dbReference>
<name>A0ABR7VLG9_VIRHA</name>
<sequence>MRNLTLMLLGFILLLSACTGNTNEDVSSQEETKNKITELEKKIEEQSKKIEEQKETIEEFKSKQTNEKAETVSQNVDDTNDTSPTLKIGETYSDDKIEVTVFRIENTTTVNKGIQVFFEVKNKSKTPLQTPGTFKFSLKDKQFEEELNRLGYTINFEPHGYIYQGEERNGNYHYLFERDVEITEATFYINENGFANQPIATWKVK</sequence>
<feature type="compositionally biased region" description="Polar residues" evidence="1">
    <location>
        <begin position="71"/>
        <end position="83"/>
    </location>
</feature>
<proteinExistence type="predicted"/>
<accession>A0ABR7VLG9</accession>
<evidence type="ECO:0000313" key="4">
    <source>
        <dbReference type="Proteomes" id="UP000621631"/>
    </source>
</evidence>
<feature type="compositionally biased region" description="Basic and acidic residues" evidence="1">
    <location>
        <begin position="60"/>
        <end position="70"/>
    </location>
</feature>
<feature type="chain" id="PRO_5045210280" description="DUF4352 domain-containing protein" evidence="2">
    <location>
        <begin position="18"/>
        <end position="205"/>
    </location>
</feature>
<evidence type="ECO:0008006" key="5">
    <source>
        <dbReference type="Google" id="ProtNLM"/>
    </source>
</evidence>
<organism evidence="3 4">
    <name type="scientific">Virgibacillus halodenitrificans</name>
    <name type="common">Bacillus halodenitrificans</name>
    <dbReference type="NCBI Taxonomy" id="1482"/>
    <lineage>
        <taxon>Bacteria</taxon>
        <taxon>Bacillati</taxon>
        <taxon>Bacillota</taxon>
        <taxon>Bacilli</taxon>
        <taxon>Bacillales</taxon>
        <taxon>Bacillaceae</taxon>
        <taxon>Virgibacillus</taxon>
    </lineage>
</organism>
<gene>
    <name evidence="3" type="ORF">IC602_09090</name>
</gene>
<keyword evidence="2" id="KW-0732">Signal</keyword>